<reference evidence="2" key="2">
    <citation type="submission" date="2023-06" db="EMBL/GenBank/DDBJ databases">
        <authorList>
            <consortium name="Lawrence Berkeley National Laboratory"/>
            <person name="Haridas S."/>
            <person name="Hensen N."/>
            <person name="Bonometti L."/>
            <person name="Westerberg I."/>
            <person name="Brannstrom I.O."/>
            <person name="Guillou S."/>
            <person name="Cros-Aarteil S."/>
            <person name="Calhoun S."/>
            <person name="Kuo A."/>
            <person name="Mondo S."/>
            <person name="Pangilinan J."/>
            <person name="Riley R."/>
            <person name="LaButti K."/>
            <person name="Andreopoulos B."/>
            <person name="Lipzen A."/>
            <person name="Chen C."/>
            <person name="Yanf M."/>
            <person name="Daum C."/>
            <person name="Ng V."/>
            <person name="Clum A."/>
            <person name="Steindorff A."/>
            <person name="Ohm R."/>
            <person name="Martin F."/>
            <person name="Silar P."/>
            <person name="Natvig D."/>
            <person name="Lalanne C."/>
            <person name="Gautier V."/>
            <person name="Ament-velasquez S.L."/>
            <person name="Kruys A."/>
            <person name="Hutchinson M.I."/>
            <person name="Powell A.J."/>
            <person name="Barry K."/>
            <person name="Miller A.N."/>
            <person name="Grigoriev I.V."/>
            <person name="Debuchy R."/>
            <person name="Gladieux P."/>
            <person name="Thoren M.H."/>
            <person name="Johannesson H."/>
        </authorList>
    </citation>
    <scope>NUCLEOTIDE SEQUENCE</scope>
    <source>
        <strain evidence="2">CBS 232.78</strain>
    </source>
</reference>
<name>A0AAE0P3H4_9PEZI</name>
<feature type="transmembrane region" description="Helical" evidence="1">
    <location>
        <begin position="12"/>
        <end position="33"/>
    </location>
</feature>
<comment type="caution">
    <text evidence="2">The sequence shown here is derived from an EMBL/GenBank/DDBJ whole genome shotgun (WGS) entry which is preliminary data.</text>
</comment>
<sequence>MSSLSVSDIVGIAVGVPTGVMALVSAIIAFCAWRYPRSPVGQVGTAVLDRVVSIRGGDARGGRGRKRGGDARGGDVNISYAGGGGGGNHAIGGMAAGGRASAV</sequence>
<keyword evidence="1" id="KW-1133">Transmembrane helix</keyword>
<protein>
    <submittedName>
        <fullName evidence="2">Uncharacterized protein</fullName>
    </submittedName>
</protein>
<evidence type="ECO:0000313" key="2">
    <source>
        <dbReference type="EMBL" id="KAK3392728.1"/>
    </source>
</evidence>
<gene>
    <name evidence="2" type="ORF">B0H63DRAFT_515947</name>
</gene>
<keyword evidence="1" id="KW-0472">Membrane</keyword>
<dbReference type="AlphaFoldDB" id="A0AAE0P3H4"/>
<keyword evidence="1" id="KW-0812">Transmembrane</keyword>
<dbReference type="EMBL" id="JAULSW010000001">
    <property type="protein sequence ID" value="KAK3392728.1"/>
    <property type="molecule type" value="Genomic_DNA"/>
</dbReference>
<dbReference type="Proteomes" id="UP001285441">
    <property type="component" value="Unassembled WGS sequence"/>
</dbReference>
<accession>A0AAE0P3H4</accession>
<organism evidence="2 3">
    <name type="scientific">Podospora didyma</name>
    <dbReference type="NCBI Taxonomy" id="330526"/>
    <lineage>
        <taxon>Eukaryota</taxon>
        <taxon>Fungi</taxon>
        <taxon>Dikarya</taxon>
        <taxon>Ascomycota</taxon>
        <taxon>Pezizomycotina</taxon>
        <taxon>Sordariomycetes</taxon>
        <taxon>Sordariomycetidae</taxon>
        <taxon>Sordariales</taxon>
        <taxon>Podosporaceae</taxon>
        <taxon>Podospora</taxon>
    </lineage>
</organism>
<reference evidence="2" key="1">
    <citation type="journal article" date="2023" name="Mol. Phylogenet. Evol.">
        <title>Genome-scale phylogeny and comparative genomics of the fungal order Sordariales.</title>
        <authorList>
            <person name="Hensen N."/>
            <person name="Bonometti L."/>
            <person name="Westerberg I."/>
            <person name="Brannstrom I.O."/>
            <person name="Guillou S."/>
            <person name="Cros-Aarteil S."/>
            <person name="Calhoun S."/>
            <person name="Haridas S."/>
            <person name="Kuo A."/>
            <person name="Mondo S."/>
            <person name="Pangilinan J."/>
            <person name="Riley R."/>
            <person name="LaButti K."/>
            <person name="Andreopoulos B."/>
            <person name="Lipzen A."/>
            <person name="Chen C."/>
            <person name="Yan M."/>
            <person name="Daum C."/>
            <person name="Ng V."/>
            <person name="Clum A."/>
            <person name="Steindorff A."/>
            <person name="Ohm R.A."/>
            <person name="Martin F."/>
            <person name="Silar P."/>
            <person name="Natvig D.O."/>
            <person name="Lalanne C."/>
            <person name="Gautier V."/>
            <person name="Ament-Velasquez S.L."/>
            <person name="Kruys A."/>
            <person name="Hutchinson M.I."/>
            <person name="Powell A.J."/>
            <person name="Barry K."/>
            <person name="Miller A.N."/>
            <person name="Grigoriev I.V."/>
            <person name="Debuchy R."/>
            <person name="Gladieux P."/>
            <person name="Hiltunen Thoren M."/>
            <person name="Johannesson H."/>
        </authorList>
    </citation>
    <scope>NUCLEOTIDE SEQUENCE</scope>
    <source>
        <strain evidence="2">CBS 232.78</strain>
    </source>
</reference>
<keyword evidence="3" id="KW-1185">Reference proteome</keyword>
<proteinExistence type="predicted"/>
<evidence type="ECO:0000313" key="3">
    <source>
        <dbReference type="Proteomes" id="UP001285441"/>
    </source>
</evidence>
<evidence type="ECO:0000256" key="1">
    <source>
        <dbReference type="SAM" id="Phobius"/>
    </source>
</evidence>